<protein>
    <submittedName>
        <fullName evidence="2">Uncharacterized protein</fullName>
    </submittedName>
</protein>
<dbReference type="InterPro" id="IPR013320">
    <property type="entry name" value="ConA-like_dom_sf"/>
</dbReference>
<feature type="compositionally biased region" description="Basic and acidic residues" evidence="1">
    <location>
        <begin position="394"/>
        <end position="408"/>
    </location>
</feature>
<gene>
    <name evidence="2" type="ORF">RCL2_001857700</name>
</gene>
<dbReference type="Gene3D" id="1.25.10.10">
    <property type="entry name" value="Leucine-rich Repeat Variant"/>
    <property type="match status" value="4"/>
</dbReference>
<feature type="region of interest" description="Disordered" evidence="1">
    <location>
        <begin position="1618"/>
        <end position="1638"/>
    </location>
</feature>
<dbReference type="SUPFAM" id="SSF48371">
    <property type="entry name" value="ARM repeat"/>
    <property type="match status" value="3"/>
</dbReference>
<dbReference type="Gene3D" id="2.60.120.200">
    <property type="match status" value="1"/>
</dbReference>
<feature type="compositionally biased region" description="Polar residues" evidence="1">
    <location>
        <begin position="409"/>
        <end position="419"/>
    </location>
</feature>
<dbReference type="OrthoDB" id="5589702at2759"/>
<comment type="caution">
    <text evidence="2">The sequence shown here is derived from an EMBL/GenBank/DDBJ whole genome shotgun (WGS) entry which is preliminary data.</text>
</comment>
<sequence>MATLRQKWAIHRTYRRIQNCWQEYLAVSDKDDVQLMIQKLENFLDIFQEAYKEWSASGIIIPTDFSLDKIYGDCSEVLVNLLNTIDREVNKEKPDPGVERVADLVNKALNVAELILKDEKYRRLVANTPNLIYRILLLLEKLNTIEAKKLTLRVISTLGENDWNKIEIGRHQGFKKILRLLIEDDPELTSEIVRTIKHFLEVRDEDIQRNGLGISNIGRRISRSRSGYINDNGNVDINMTLSDEHFIDFNEEERDNVNTFFGSLVGEKVSNMVSEMRELIFTELGRVFPNLHALASEIMVNHGDSLNDKRKLGLDRRISFIPTSDKITSIIPRFNLIHSNQESSSHQNDVLEKDNSNILVSENESNLSNDNDNVLSSPCLEDEDDTSSLTDTSGSDKRCSDNEVDKYSETSVSSVATNESTENSSISFKEFNINGNNSDMLKEYMRVQGALRSLTSILSEGVSHSGVTTISKLDIIETICKLLFHNTANQAEFRKMDGYTTMLKALDQVLEGGVGERESFLKDCFNVFFITSLDGNEDMIVGNVDALNLIFRTMVFSSQLDIRQHALNCIQDLITINCLNAVAAWKVGGVDLLMTMLNSAIHANGDINDLCRTLKLGELSQTSLETFSDIRYDKTVIDPNSPSLFSAGSPVAQTVDLNPVYRYLVAVTRLLEYMATILSDNNSYILKEYTRILMEISLPSRSIVVNIILRSVSRLLTDLLSRYKDVEKNFLSIYLQFIRDIFQMCEFDGLASDLNTRLNSETKTDVTLNEFERVLIAEQNLLLLHIIGLLVDATGRNMELFEALQGFETLHDAIVLSSACVEYVTDDTQELSTKKDYLGLEEDVMVADMALWLLREYMVCGLDCIESVKWMIKLTKYILANITISSSDDTEVNSIASSKTPVISRVNSLLNPKNLCNSLQRPKRATFPWLQTKVCNVVSSVLRKSDKAKQLFGEFGGLEVMLGIISHTQDSSVASAALVTVGDFFAGYEGVQQLLGNLFGYDGFLELILSSVTPIDKTCCEIVLEVATIGSIGQSLSQCPVTADPFLISSDIMPFISGLLDPTPLFTELLPFTQKRHVGFNKQSKKQGHERNSSRATVGSQVSLSNSTSFYEGNAKNGSSSSSLNNIPDDNGVINNSNNTSRISLSSNFGPESSVGNLDTVSRGSMQLLSPTLSPVDRLKTEEMIDQQNKHATRKRSNSRNLGGFGLNSNAVKLNSPAINDKLRNWAGIIFRDSDAAMMALKLLYNIADGNDDKLQHYFFNLLMMLMEVNPRNKELLCANGALKFVMEVLFVKGKCTNDLELLKQHSPSYVDLIPALGAYDITNSDVSLLFEAAFDPLSMFGHFLDGGSHRKSIASSQSLPSPRNSTIKIDPFFIREIQMQMIYSIERISERMDPSCYFNFNGVDGVVQTAPLDKFPSMKNGYTLSMWIKVTAFFEDETGLLCYEDKSGTNTTFELYFKHMDRSNRYCLCVRTQHFPLPPEDFVFDGFDFQEIGIWHHVVFVHSKDSTSLIVDGSMVQSYNMFNYPKMTGKEKIVAVIGRRGKKVYPTSNESKSAINSYFYGQIGSIYLFRGLWDEAISEKIFNKGPAYSKNYRLLGVENKEVMAIHPQTYLSNEQKSMIENDKSRRNSDSMDFTKTSGKMEGGCSVHATRSMKDIIEQTGGIENCFQILDMDPQLQLIGLRTISNLLYKSPQNVAKFTEKNGFDMIRQSLSRDHNILCPEHFNVLFDIVSDGVTKNDQIFITNIDPLNVVIDILTNCKESVQLPVVRILMDMLVDVPENLKTWRNNLGVVILFDLIDNLPTSLQPFIMRVLEIMILDLSVEELTKLFKYLEKDKWTNVELKCDIICMIYKNMTFDAQLVEKIRGLKGLSLLMPFLEAPNEKLRITILKMMGILMSSNVKHSRGILNKINGFEMMRLYLVMHQLSLEFTQVLIGVGIKFYYCDPEFKNCSSTMLDRPILKRSSPRSSEDSISRSMNKNTEELIYPETISLIFDLLKISENSELVFQVLADIKRILTPDNMRCLWEQNWLEWIINFLRERSKITESTIYSQRILTMIDTIIQKMMVFDVSRKNSITAKTKGALITTQNSSNKNDSEEFMLRLIDILLSYFDKNPNVNTEISSYVFRNLGILFRYLDDHLRKNISNSSSSQSCKSNLIINTSQPISMPPSPPYSPITNSNNNPFQSHQQQILITTTSVRRHFASTINILACHNNSTIRTSMKSSGLFKIRDNLIKDYKDLAPIDGNEFV</sequence>
<dbReference type="InterPro" id="IPR016024">
    <property type="entry name" value="ARM-type_fold"/>
</dbReference>
<dbReference type="Proteomes" id="UP000615446">
    <property type="component" value="Unassembled WGS sequence"/>
</dbReference>
<accession>A0A8H3QWE9</accession>
<proteinExistence type="predicted"/>
<feature type="region of interest" description="Disordered" evidence="1">
    <location>
        <begin position="363"/>
        <end position="419"/>
    </location>
</feature>
<name>A0A8H3QWE9_9GLOM</name>
<dbReference type="EMBL" id="BLAL01000206">
    <property type="protein sequence ID" value="GES91774.1"/>
    <property type="molecule type" value="Genomic_DNA"/>
</dbReference>
<dbReference type="Pfam" id="PF13385">
    <property type="entry name" value="Laminin_G_3"/>
    <property type="match status" value="1"/>
</dbReference>
<feature type="region of interest" description="Disordered" evidence="1">
    <location>
        <begin position="1080"/>
        <end position="1139"/>
    </location>
</feature>
<evidence type="ECO:0000313" key="2">
    <source>
        <dbReference type="EMBL" id="GES91774.1"/>
    </source>
</evidence>
<dbReference type="SUPFAM" id="SSF49899">
    <property type="entry name" value="Concanavalin A-like lectins/glucanases"/>
    <property type="match status" value="1"/>
</dbReference>
<evidence type="ECO:0000256" key="1">
    <source>
        <dbReference type="SAM" id="MobiDB-lite"/>
    </source>
</evidence>
<evidence type="ECO:0000313" key="3">
    <source>
        <dbReference type="Proteomes" id="UP000615446"/>
    </source>
</evidence>
<dbReference type="InterPro" id="IPR011989">
    <property type="entry name" value="ARM-like"/>
</dbReference>
<reference evidence="2" key="1">
    <citation type="submission" date="2019-10" db="EMBL/GenBank/DDBJ databases">
        <title>Conservation and host-specific expression of non-tandemly repeated heterogenous ribosome RNA gene in arbuscular mycorrhizal fungi.</title>
        <authorList>
            <person name="Maeda T."/>
            <person name="Kobayashi Y."/>
            <person name="Nakagawa T."/>
            <person name="Ezawa T."/>
            <person name="Yamaguchi K."/>
            <person name="Bino T."/>
            <person name="Nishimoto Y."/>
            <person name="Shigenobu S."/>
            <person name="Kawaguchi M."/>
        </authorList>
    </citation>
    <scope>NUCLEOTIDE SEQUENCE</scope>
    <source>
        <strain evidence="2">HR1</strain>
    </source>
</reference>
<feature type="compositionally biased region" description="Polar residues" evidence="1">
    <location>
        <begin position="1094"/>
        <end position="1139"/>
    </location>
</feature>
<feature type="compositionally biased region" description="Low complexity" evidence="1">
    <location>
        <begin position="363"/>
        <end position="377"/>
    </location>
</feature>
<organism evidence="2 3">
    <name type="scientific">Rhizophagus clarus</name>
    <dbReference type="NCBI Taxonomy" id="94130"/>
    <lineage>
        <taxon>Eukaryota</taxon>
        <taxon>Fungi</taxon>
        <taxon>Fungi incertae sedis</taxon>
        <taxon>Mucoromycota</taxon>
        <taxon>Glomeromycotina</taxon>
        <taxon>Glomeromycetes</taxon>
        <taxon>Glomerales</taxon>
        <taxon>Glomeraceae</taxon>
        <taxon>Rhizophagus</taxon>
    </lineage>
</organism>
<feature type="compositionally biased region" description="Basic and acidic residues" evidence="1">
    <location>
        <begin position="1618"/>
        <end position="1630"/>
    </location>
</feature>